<dbReference type="Pfam" id="PF00593">
    <property type="entry name" value="TonB_dep_Rec_b-barrel"/>
    <property type="match status" value="1"/>
</dbReference>
<keyword evidence="10 11" id="KW-0998">Cell outer membrane</keyword>
<feature type="chain" id="PRO_5025388384" evidence="13">
    <location>
        <begin position="23"/>
        <end position="742"/>
    </location>
</feature>
<sequence>MRHVCQSGRVASLHAVSIAAFAAMTSPAAAQQSLPTIDIGRATAARKFHNSGVERFETPAVTTKRTPEKAVQALAATSVVNRSYMERFQTTTISDVLREVPSVTVQEQANDPGQAVNIRGLQDFGRVNVLVDGARQNFQTSGHSANGTFFLEPEFLAQADVTRGPTSNIYGSGAIGGVVSFRTRDVDDILKPEERYGATQKVQLSSNRWGFMSNSALAARLGGMGGVFGQFVYRNRTAYYDGAGKIVPDTGNEVIGGLAKATFTPLEGHRVTASALVQHFDYANSGTDNQSTRFATGLDARTFTLGYRFARPEYPLIDFSAKGYYTETLQDQTLLAPTQTTYATGGRVDGQRSNHIGTWGFDVNNTSRFMLLTFDHAVTIGGDGAFDQVVTQEYATGGSLTALTPSGRRDLSGAFIQDELRYGGWLRVLGALRYDQYSLQGGAYSSGGQRLNPKITVGLSPLEGVEVYGGYAEGYRAPSVTETLISGTHPFPAFNILPNPTLRPEIARNVEGGVNVSFNDIVTPGDKLRGKFGGFVNQVENYIDIEETGAAHLVPFIPGYPVSTCATRPFLCFGIRDYQYQNVAKAQISGIEGEGAYDWGGGFFSVSGFINDGRNLTTNAPLATVAPSRISGTLAFRGLQNNALTAGIRYTAVGGRNCDYYAYADANNQCQTLISSLPVNIAYAGKPYDLVDLFANYDWNDRIFTNVLISNATNRNYTQYRNAAPSPGLTIRFSLGGKFAVN</sequence>
<evidence type="ECO:0000259" key="14">
    <source>
        <dbReference type="Pfam" id="PF00593"/>
    </source>
</evidence>
<dbReference type="GO" id="GO:0009279">
    <property type="term" value="C:cell outer membrane"/>
    <property type="evidence" value="ECO:0007669"/>
    <property type="project" value="UniProtKB-SubCell"/>
</dbReference>
<evidence type="ECO:0000256" key="9">
    <source>
        <dbReference type="ARBA" id="ARBA00023170"/>
    </source>
</evidence>
<organism evidence="16 17">
    <name type="scientific">Methylocystis parvus</name>
    <dbReference type="NCBI Taxonomy" id="134"/>
    <lineage>
        <taxon>Bacteria</taxon>
        <taxon>Pseudomonadati</taxon>
        <taxon>Pseudomonadota</taxon>
        <taxon>Alphaproteobacteria</taxon>
        <taxon>Hyphomicrobiales</taxon>
        <taxon>Methylocystaceae</taxon>
        <taxon>Methylocystis</taxon>
    </lineage>
</organism>
<proteinExistence type="inferred from homology"/>
<name>A0A6B8LWH4_9HYPH</name>
<evidence type="ECO:0000259" key="15">
    <source>
        <dbReference type="Pfam" id="PF07715"/>
    </source>
</evidence>
<evidence type="ECO:0000256" key="8">
    <source>
        <dbReference type="ARBA" id="ARBA00023136"/>
    </source>
</evidence>
<dbReference type="NCBIfam" id="TIGR01785">
    <property type="entry name" value="TonB-hemin"/>
    <property type="match status" value="1"/>
</dbReference>
<gene>
    <name evidence="16" type="ORF">F7D14_03950</name>
</gene>
<dbReference type="GO" id="GO:0044718">
    <property type="term" value="P:siderophore transmembrane transport"/>
    <property type="evidence" value="ECO:0007669"/>
    <property type="project" value="TreeGrafter"/>
</dbReference>
<dbReference type="RefSeq" id="WP_026016441.1">
    <property type="nucleotide sequence ID" value="NZ_CP044331.1"/>
</dbReference>
<keyword evidence="9 16" id="KW-0675">Receptor</keyword>
<dbReference type="InterPro" id="IPR012910">
    <property type="entry name" value="Plug_dom"/>
</dbReference>
<dbReference type="InterPro" id="IPR036942">
    <property type="entry name" value="Beta-barrel_TonB_sf"/>
</dbReference>
<reference evidence="16 17" key="1">
    <citation type="submission" date="2019-09" db="EMBL/GenBank/DDBJ databases">
        <title>Isolation and complete genome sequencing of Methylocystis species.</title>
        <authorList>
            <person name="Rumah B.L."/>
            <person name="Stead C.E."/>
            <person name="Stevens B.C."/>
            <person name="Minton N.P."/>
            <person name="Grosse-Honebrink A."/>
            <person name="Zhang Y."/>
        </authorList>
    </citation>
    <scope>NUCLEOTIDE SEQUENCE [LARGE SCALE GENOMIC DNA]</scope>
    <source>
        <strain evidence="16 17">BRCS2</strain>
    </source>
</reference>
<dbReference type="Gene3D" id="2.170.130.10">
    <property type="entry name" value="TonB-dependent receptor, plug domain"/>
    <property type="match status" value="1"/>
</dbReference>
<protein>
    <submittedName>
        <fullName evidence="16">TonB-dependent hemoglobin/transferrin/lactoferrin family receptor</fullName>
    </submittedName>
</protein>
<evidence type="ECO:0000256" key="6">
    <source>
        <dbReference type="ARBA" id="ARBA00022729"/>
    </source>
</evidence>
<evidence type="ECO:0000256" key="11">
    <source>
        <dbReference type="PROSITE-ProRule" id="PRU01360"/>
    </source>
</evidence>
<keyword evidence="17" id="KW-1185">Reference proteome</keyword>
<evidence type="ECO:0000256" key="1">
    <source>
        <dbReference type="ARBA" id="ARBA00004571"/>
    </source>
</evidence>
<keyword evidence="6 13" id="KW-0732">Signal</keyword>
<dbReference type="SUPFAM" id="SSF56935">
    <property type="entry name" value="Porins"/>
    <property type="match status" value="1"/>
</dbReference>
<dbReference type="GO" id="GO:0015344">
    <property type="term" value="F:siderophore uptake transmembrane transporter activity"/>
    <property type="evidence" value="ECO:0007669"/>
    <property type="project" value="TreeGrafter"/>
</dbReference>
<dbReference type="CDD" id="cd01347">
    <property type="entry name" value="ligand_gated_channel"/>
    <property type="match status" value="1"/>
</dbReference>
<evidence type="ECO:0000256" key="12">
    <source>
        <dbReference type="RuleBase" id="RU003357"/>
    </source>
</evidence>
<accession>A0A6B8LWH4</accession>
<evidence type="ECO:0000256" key="5">
    <source>
        <dbReference type="ARBA" id="ARBA00022692"/>
    </source>
</evidence>
<feature type="domain" description="TonB-dependent receptor plug" evidence="15">
    <location>
        <begin position="73"/>
        <end position="178"/>
    </location>
</feature>
<dbReference type="Proteomes" id="UP000422569">
    <property type="component" value="Chromosome"/>
</dbReference>
<evidence type="ECO:0000256" key="3">
    <source>
        <dbReference type="ARBA" id="ARBA00022448"/>
    </source>
</evidence>
<dbReference type="NCBIfam" id="TIGR01786">
    <property type="entry name" value="TonB-hemlactrns"/>
    <property type="match status" value="1"/>
</dbReference>
<dbReference type="InterPro" id="IPR000531">
    <property type="entry name" value="Beta-barrel_TonB"/>
</dbReference>
<dbReference type="InterPro" id="IPR011276">
    <property type="entry name" value="TonB_haem/Hb_rcpt"/>
</dbReference>
<evidence type="ECO:0000256" key="4">
    <source>
        <dbReference type="ARBA" id="ARBA00022452"/>
    </source>
</evidence>
<evidence type="ECO:0000256" key="10">
    <source>
        <dbReference type="ARBA" id="ARBA00023237"/>
    </source>
</evidence>
<evidence type="ECO:0000256" key="7">
    <source>
        <dbReference type="ARBA" id="ARBA00023077"/>
    </source>
</evidence>
<dbReference type="PANTHER" id="PTHR30069:SF41">
    <property type="entry name" value="HEME_HEMOPEXIN UTILIZATION PROTEIN C"/>
    <property type="match status" value="1"/>
</dbReference>
<comment type="similarity">
    <text evidence="2 11 12">Belongs to the TonB-dependent receptor family.</text>
</comment>
<dbReference type="GO" id="GO:0015232">
    <property type="term" value="F:heme transmembrane transporter activity"/>
    <property type="evidence" value="ECO:0007669"/>
    <property type="project" value="InterPro"/>
</dbReference>
<keyword evidence="5 11" id="KW-0812">Transmembrane</keyword>
<dbReference type="InterPro" id="IPR037066">
    <property type="entry name" value="Plug_dom_sf"/>
</dbReference>
<feature type="domain" description="TonB-dependent receptor-like beta-barrel" evidence="14">
    <location>
        <begin position="282"/>
        <end position="703"/>
    </location>
</feature>
<dbReference type="EMBL" id="CP044331">
    <property type="protein sequence ID" value="QGM96717.1"/>
    <property type="molecule type" value="Genomic_DNA"/>
</dbReference>
<keyword evidence="3 11" id="KW-0813">Transport</keyword>
<dbReference type="AlphaFoldDB" id="A0A6B8LWH4"/>
<evidence type="ECO:0000313" key="17">
    <source>
        <dbReference type="Proteomes" id="UP000422569"/>
    </source>
</evidence>
<dbReference type="PANTHER" id="PTHR30069">
    <property type="entry name" value="TONB-DEPENDENT OUTER MEMBRANE RECEPTOR"/>
    <property type="match status" value="1"/>
</dbReference>
<dbReference type="InterPro" id="IPR039426">
    <property type="entry name" value="TonB-dep_rcpt-like"/>
</dbReference>
<dbReference type="InterPro" id="IPR010949">
    <property type="entry name" value="TonB_Hb/transfer/lactofer_rcpt"/>
</dbReference>
<dbReference type="PROSITE" id="PS52016">
    <property type="entry name" value="TONB_DEPENDENT_REC_3"/>
    <property type="match status" value="1"/>
</dbReference>
<dbReference type="KEGG" id="mpar:F7D14_03950"/>
<dbReference type="Gene3D" id="2.40.170.20">
    <property type="entry name" value="TonB-dependent receptor, beta-barrel domain"/>
    <property type="match status" value="1"/>
</dbReference>
<evidence type="ECO:0000256" key="13">
    <source>
        <dbReference type="SAM" id="SignalP"/>
    </source>
</evidence>
<evidence type="ECO:0000256" key="2">
    <source>
        <dbReference type="ARBA" id="ARBA00009810"/>
    </source>
</evidence>
<feature type="signal peptide" evidence="13">
    <location>
        <begin position="1"/>
        <end position="22"/>
    </location>
</feature>
<evidence type="ECO:0000313" key="16">
    <source>
        <dbReference type="EMBL" id="QGM96717.1"/>
    </source>
</evidence>
<keyword evidence="7 12" id="KW-0798">TonB box</keyword>
<keyword evidence="4 11" id="KW-1134">Transmembrane beta strand</keyword>
<keyword evidence="8 11" id="KW-0472">Membrane</keyword>
<dbReference type="Pfam" id="PF07715">
    <property type="entry name" value="Plug"/>
    <property type="match status" value="1"/>
</dbReference>
<comment type="subcellular location">
    <subcellularLocation>
        <location evidence="1 11">Cell outer membrane</location>
        <topology evidence="1 11">Multi-pass membrane protein</topology>
    </subcellularLocation>
</comment>